<evidence type="ECO:0000313" key="1">
    <source>
        <dbReference type="EMBL" id="NMO95949.1"/>
    </source>
</evidence>
<keyword evidence="2" id="KW-1185">Reference proteome</keyword>
<proteinExistence type="predicted"/>
<dbReference type="Proteomes" id="UP000565468">
    <property type="component" value="Unassembled WGS sequence"/>
</dbReference>
<dbReference type="RefSeq" id="WP_169504725.1">
    <property type="nucleotide sequence ID" value="NZ_JABBPN010000006.1"/>
</dbReference>
<name>A0A848M6R5_PAELE</name>
<dbReference type="EMBL" id="JABBPN010000006">
    <property type="protein sequence ID" value="NMO95949.1"/>
    <property type="molecule type" value="Genomic_DNA"/>
</dbReference>
<dbReference type="AlphaFoldDB" id="A0A848M6R5"/>
<reference evidence="1 2" key="1">
    <citation type="submission" date="2020-04" db="EMBL/GenBank/DDBJ databases">
        <title>Paenibacillus algicola sp. nov., a novel marine bacterium producing alginate lyase.</title>
        <authorList>
            <person name="Huang H."/>
        </authorList>
    </citation>
    <scope>NUCLEOTIDE SEQUENCE [LARGE SCALE GENOMIC DNA]</scope>
    <source>
        <strain evidence="1 2">L7-75</strain>
    </source>
</reference>
<organism evidence="1 2">
    <name type="scientific">Paenibacillus lemnae</name>
    <dbReference type="NCBI Taxonomy" id="1330551"/>
    <lineage>
        <taxon>Bacteria</taxon>
        <taxon>Bacillati</taxon>
        <taxon>Bacillota</taxon>
        <taxon>Bacilli</taxon>
        <taxon>Bacillales</taxon>
        <taxon>Paenibacillaceae</taxon>
        <taxon>Paenibacillus</taxon>
    </lineage>
</organism>
<protein>
    <submittedName>
        <fullName evidence="1">Uncharacterized protein</fullName>
    </submittedName>
</protein>
<accession>A0A848M6R5</accession>
<evidence type="ECO:0000313" key="2">
    <source>
        <dbReference type="Proteomes" id="UP000565468"/>
    </source>
</evidence>
<sequence>MSNALSKWFAALLSVLLLYLLPAWEGARRQDDLSRLMVMQSVTKFTDSIRMKGYISPGVYNDFRKELGAAGNVYQVEMEHQHKRYHPEYSDPADPATFLGRYSVVHDAYYTSDIMQVLFPESELSSEADERLYKLTAGDYFSVEVSNMSTTPYQIYSNVLTTTDPSAGAGIAYVYGGMVLNEDY</sequence>
<comment type="caution">
    <text evidence="1">The sequence shown here is derived from an EMBL/GenBank/DDBJ whole genome shotgun (WGS) entry which is preliminary data.</text>
</comment>
<gene>
    <name evidence="1" type="ORF">HII30_09225</name>
</gene>